<dbReference type="GeneID" id="5044764"/>
<sequence length="209" mass="24246">MNNIKELNQFMLDYELKPSQKLIKYLVIIGISAMKSKTQDISIETIKLIASSCKQQKLRDGMAELKEKVNNIQQSLSPKSSNLKFSENKSISKYKDQLMESQFSPILKRKDDAQNRTKKNQIKQDIDCNLKSLNQDKKENNPLNNQFQNQSKLNQQTQQSSDYFIQKKVSLEQIANHFLSSPLVKNPMSARNIAQQESELKFFFRIHGN</sequence>
<dbReference type="Proteomes" id="UP000000600">
    <property type="component" value="Unassembled WGS sequence"/>
</dbReference>
<dbReference type="RefSeq" id="XP_001458979.1">
    <property type="nucleotide sequence ID" value="XM_001458942.1"/>
</dbReference>
<dbReference type="KEGG" id="ptm:GSPATT00024311001"/>
<dbReference type="OrthoDB" id="305319at2759"/>
<reference evidence="2 3" key="1">
    <citation type="journal article" date="2006" name="Nature">
        <title>Global trends of whole-genome duplications revealed by the ciliate Paramecium tetraurelia.</title>
        <authorList>
            <consortium name="Genoscope"/>
            <person name="Aury J.-M."/>
            <person name="Jaillon O."/>
            <person name="Duret L."/>
            <person name="Noel B."/>
            <person name="Jubin C."/>
            <person name="Porcel B.M."/>
            <person name="Segurens B."/>
            <person name="Daubin V."/>
            <person name="Anthouard V."/>
            <person name="Aiach N."/>
            <person name="Arnaiz O."/>
            <person name="Billaut A."/>
            <person name="Beisson J."/>
            <person name="Blanc I."/>
            <person name="Bouhouche K."/>
            <person name="Camara F."/>
            <person name="Duharcourt S."/>
            <person name="Guigo R."/>
            <person name="Gogendeau D."/>
            <person name="Katinka M."/>
            <person name="Keller A.-M."/>
            <person name="Kissmehl R."/>
            <person name="Klotz C."/>
            <person name="Koll F."/>
            <person name="Le Moue A."/>
            <person name="Lepere C."/>
            <person name="Malinsky S."/>
            <person name="Nowacki M."/>
            <person name="Nowak J.K."/>
            <person name="Plattner H."/>
            <person name="Poulain J."/>
            <person name="Ruiz F."/>
            <person name="Serrano V."/>
            <person name="Zagulski M."/>
            <person name="Dessen P."/>
            <person name="Betermier M."/>
            <person name="Weissenbach J."/>
            <person name="Scarpelli C."/>
            <person name="Schachter V."/>
            <person name="Sperling L."/>
            <person name="Meyer E."/>
            <person name="Cohen J."/>
            <person name="Wincker P."/>
        </authorList>
    </citation>
    <scope>NUCLEOTIDE SEQUENCE [LARGE SCALE GENOMIC DNA]</scope>
    <source>
        <strain evidence="2 3">Stock d4-2</strain>
    </source>
</reference>
<evidence type="ECO:0000313" key="3">
    <source>
        <dbReference type="Proteomes" id="UP000000600"/>
    </source>
</evidence>
<evidence type="ECO:0000256" key="1">
    <source>
        <dbReference type="SAM" id="MobiDB-lite"/>
    </source>
</evidence>
<name>A0E8G5_PARTE</name>
<evidence type="ECO:0000313" key="2">
    <source>
        <dbReference type="EMBL" id="CAK91582.1"/>
    </source>
</evidence>
<gene>
    <name evidence="2" type="ORF">GSPATT00024311001</name>
</gene>
<accession>A0E8G5</accession>
<feature type="compositionally biased region" description="Low complexity" evidence="1">
    <location>
        <begin position="144"/>
        <end position="159"/>
    </location>
</feature>
<keyword evidence="3" id="KW-1185">Reference proteome</keyword>
<proteinExistence type="predicted"/>
<feature type="region of interest" description="Disordered" evidence="1">
    <location>
        <begin position="134"/>
        <end position="159"/>
    </location>
</feature>
<protein>
    <submittedName>
        <fullName evidence="2">Uncharacterized protein</fullName>
    </submittedName>
</protein>
<dbReference type="EMBL" id="CT868663">
    <property type="protein sequence ID" value="CAK91582.1"/>
    <property type="molecule type" value="Genomic_DNA"/>
</dbReference>
<dbReference type="HOGENOM" id="CLU_1317678_0_0_1"/>
<dbReference type="AlphaFoldDB" id="A0E8G5"/>
<dbReference type="InParanoid" id="A0E8G5"/>
<dbReference type="OMA" id="FFFRIHG"/>
<organism evidence="2 3">
    <name type="scientific">Paramecium tetraurelia</name>
    <dbReference type="NCBI Taxonomy" id="5888"/>
    <lineage>
        <taxon>Eukaryota</taxon>
        <taxon>Sar</taxon>
        <taxon>Alveolata</taxon>
        <taxon>Ciliophora</taxon>
        <taxon>Intramacronucleata</taxon>
        <taxon>Oligohymenophorea</taxon>
        <taxon>Peniculida</taxon>
        <taxon>Parameciidae</taxon>
        <taxon>Paramecium</taxon>
    </lineage>
</organism>